<dbReference type="Proteomes" id="UP000700334">
    <property type="component" value="Unassembled WGS sequence"/>
</dbReference>
<reference evidence="2" key="1">
    <citation type="journal article" date="2021" name="Evol. Appl.">
        <title>The genome of the Pyrenean desman and the effects of bottlenecks and inbreeding on the genomic landscape of an endangered species.</title>
        <authorList>
            <person name="Escoda L."/>
            <person name="Castresana J."/>
        </authorList>
    </citation>
    <scope>NUCLEOTIDE SEQUENCE</scope>
    <source>
        <strain evidence="2">IBE-C5619</strain>
    </source>
</reference>
<proteinExistence type="predicted"/>
<dbReference type="OrthoDB" id="70250at2759"/>
<evidence type="ECO:0000313" key="2">
    <source>
        <dbReference type="EMBL" id="KAG8507305.1"/>
    </source>
</evidence>
<protein>
    <submittedName>
        <fullName evidence="2">Uncharacterized protein</fullName>
    </submittedName>
</protein>
<feature type="region of interest" description="Disordered" evidence="1">
    <location>
        <begin position="24"/>
        <end position="70"/>
    </location>
</feature>
<dbReference type="EMBL" id="JAGFMF010012114">
    <property type="protein sequence ID" value="KAG8507305.1"/>
    <property type="molecule type" value="Genomic_DNA"/>
</dbReference>
<sequence>LVIHVASLSESTHEDTAQEIQRLANKDSMTSNPDAEIAAKANRKEPGDNGGSSHSTRDPHQQCWGTRPRQKAEASIKQNLILTAPFCLQGSFEEAPHMGLLGDGGEGATAARRGPPLRQDKELLKALGHRLIALGAWKDLAMSATMKEPQTIFEYKNVLGEIILDDYRKRLPARQPPPCAVKIQKPLHALAEIPCQHLASRPFPFQFYLETIQSRKDFKKIEHFSEEDQGPVDNPSPPRQAIAPLEETPRLQAPTDQSCLLGAALAPHPPLTGKPPLARQTQE</sequence>
<feature type="region of interest" description="Disordered" evidence="1">
    <location>
        <begin position="225"/>
        <end position="283"/>
    </location>
</feature>
<keyword evidence="3" id="KW-1185">Reference proteome</keyword>
<feature type="non-terminal residue" evidence="2">
    <location>
        <position position="283"/>
    </location>
</feature>
<accession>A0A8J6DGX6</accession>
<feature type="non-terminal residue" evidence="2">
    <location>
        <position position="1"/>
    </location>
</feature>
<comment type="caution">
    <text evidence="2">The sequence shown here is derived from an EMBL/GenBank/DDBJ whole genome shotgun (WGS) entry which is preliminary data.</text>
</comment>
<dbReference type="AlphaFoldDB" id="A0A8J6DGX6"/>
<evidence type="ECO:0000256" key="1">
    <source>
        <dbReference type="SAM" id="MobiDB-lite"/>
    </source>
</evidence>
<evidence type="ECO:0000313" key="3">
    <source>
        <dbReference type="Proteomes" id="UP000700334"/>
    </source>
</evidence>
<organism evidence="2 3">
    <name type="scientific">Galemys pyrenaicus</name>
    <name type="common">Iberian desman</name>
    <name type="synonym">Pyrenean desman</name>
    <dbReference type="NCBI Taxonomy" id="202257"/>
    <lineage>
        <taxon>Eukaryota</taxon>
        <taxon>Metazoa</taxon>
        <taxon>Chordata</taxon>
        <taxon>Craniata</taxon>
        <taxon>Vertebrata</taxon>
        <taxon>Euteleostomi</taxon>
        <taxon>Mammalia</taxon>
        <taxon>Eutheria</taxon>
        <taxon>Laurasiatheria</taxon>
        <taxon>Eulipotyphla</taxon>
        <taxon>Talpidae</taxon>
        <taxon>Galemys</taxon>
    </lineage>
</organism>
<name>A0A8J6DGX6_GALPY</name>
<gene>
    <name evidence="2" type="ORF">J0S82_002218</name>
</gene>